<evidence type="ECO:0000259" key="1">
    <source>
        <dbReference type="PROSITE" id="PS51379"/>
    </source>
</evidence>
<proteinExistence type="predicted"/>
<sequence length="109" mass="12246">MVKQPTSPTLIWLRQQAPLKPEVGQACNGCGVCCAAEPCPVALVFLWQRRGSCRALLWDQASSAYRCGMLVQPAQYLRWLPLCWQAWFARRVRRWIAAGVGCDSSAHIE</sequence>
<dbReference type="Proteomes" id="UP000682982">
    <property type="component" value="Unassembled WGS sequence"/>
</dbReference>
<keyword evidence="3" id="KW-1185">Reference proteome</keyword>
<organism evidence="2 3">
    <name type="scientific">Undibacterium rivi</name>
    <dbReference type="NCBI Taxonomy" id="2828729"/>
    <lineage>
        <taxon>Bacteria</taxon>
        <taxon>Pseudomonadati</taxon>
        <taxon>Pseudomonadota</taxon>
        <taxon>Betaproteobacteria</taxon>
        <taxon>Burkholderiales</taxon>
        <taxon>Oxalobacteraceae</taxon>
        <taxon>Undibacterium</taxon>
    </lineage>
</organism>
<dbReference type="PROSITE" id="PS51379">
    <property type="entry name" value="4FE4S_FER_2"/>
    <property type="match status" value="1"/>
</dbReference>
<comment type="caution">
    <text evidence="2">The sequence shown here is derived from an EMBL/GenBank/DDBJ whole genome shotgun (WGS) entry which is preliminary data.</text>
</comment>
<protein>
    <recommendedName>
        <fullName evidence="1">4Fe-4S ferredoxin-type domain-containing protein</fullName>
    </recommendedName>
</protein>
<evidence type="ECO:0000313" key="3">
    <source>
        <dbReference type="Proteomes" id="UP000682982"/>
    </source>
</evidence>
<feature type="domain" description="4Fe-4S ferredoxin-type" evidence="1">
    <location>
        <begin position="19"/>
        <end position="49"/>
    </location>
</feature>
<gene>
    <name evidence="2" type="ORF">KDM87_17040</name>
</gene>
<evidence type="ECO:0000313" key="2">
    <source>
        <dbReference type="EMBL" id="MBR7794305.1"/>
    </source>
</evidence>
<accession>A0ABS5H6X4</accession>
<dbReference type="EMBL" id="JAGSPK010000007">
    <property type="protein sequence ID" value="MBR7794305.1"/>
    <property type="molecule type" value="Genomic_DNA"/>
</dbReference>
<name>A0ABS5H6X4_9BURK</name>
<dbReference type="InterPro" id="IPR017896">
    <property type="entry name" value="4Fe4S_Fe-S-bd"/>
</dbReference>
<reference evidence="2 3" key="1">
    <citation type="submission" date="2021-04" db="EMBL/GenBank/DDBJ databases">
        <title>novel species isolated from subtropical streams in China.</title>
        <authorList>
            <person name="Lu H."/>
        </authorList>
    </citation>
    <scope>NUCLEOTIDE SEQUENCE [LARGE SCALE GENOMIC DNA]</scope>
    <source>
        <strain evidence="2 3">FT147W</strain>
    </source>
</reference>